<dbReference type="Proteomes" id="UP000653056">
    <property type="component" value="Unassembled WGS sequence"/>
</dbReference>
<gene>
    <name evidence="2" type="ORF">GCM10007160_20120</name>
</gene>
<proteinExistence type="predicted"/>
<name>A0ABQ2YUF4_9GAMM</name>
<keyword evidence="1" id="KW-0472">Membrane</keyword>
<evidence type="ECO:0000256" key="1">
    <source>
        <dbReference type="SAM" id="Phobius"/>
    </source>
</evidence>
<feature type="transmembrane region" description="Helical" evidence="1">
    <location>
        <begin position="340"/>
        <end position="369"/>
    </location>
</feature>
<evidence type="ECO:0000313" key="3">
    <source>
        <dbReference type="Proteomes" id="UP000653056"/>
    </source>
</evidence>
<sequence length="389" mass="43391">MQACRQERAMRKFAYMMGIALVVAVAISLASRPMAVEERMIRVQAAEAYPEYAEQLEREPLEVQAVLLDYRHDDLLRLKAEAALLEFPELIREILPRYGTEPEFQAVLREYGSVILPPIHYFLHHDVHTLALRDAAARQLQSVRAATRHWWQNGTSTSTPQRVVENPDGDVSMTLTPEQRGWHAVDLIAEEGHGFLGQFTLGADGEVKWIQSERLLEAANSLFAGGIRQLESRVRRGQEVEAEDIGWALADGAVMVSAVKLLRMGRASARSARAADATRRNTALASHFSVAAGLVNVGRYAQWPTVLAGTYLVVRHPAIVSDALAAVARTLGYPVRLVQFLGWTLILLPCLYLGLGLLRLVVPLAIHVLHGVSWLERKSRRGGERYLFR</sequence>
<organism evidence="2 3">
    <name type="scientific">Litchfieldella qijiaojingensis</name>
    <dbReference type="NCBI Taxonomy" id="980347"/>
    <lineage>
        <taxon>Bacteria</taxon>
        <taxon>Pseudomonadati</taxon>
        <taxon>Pseudomonadota</taxon>
        <taxon>Gammaproteobacteria</taxon>
        <taxon>Oceanospirillales</taxon>
        <taxon>Halomonadaceae</taxon>
        <taxon>Litchfieldella</taxon>
    </lineage>
</organism>
<keyword evidence="3" id="KW-1185">Reference proteome</keyword>
<reference evidence="3" key="1">
    <citation type="journal article" date="2019" name="Int. J. Syst. Evol. Microbiol.">
        <title>The Global Catalogue of Microorganisms (GCM) 10K type strain sequencing project: providing services to taxonomists for standard genome sequencing and annotation.</title>
        <authorList>
            <consortium name="The Broad Institute Genomics Platform"/>
            <consortium name="The Broad Institute Genome Sequencing Center for Infectious Disease"/>
            <person name="Wu L."/>
            <person name="Ma J."/>
        </authorList>
    </citation>
    <scope>NUCLEOTIDE SEQUENCE [LARGE SCALE GENOMIC DNA]</scope>
    <source>
        <strain evidence="3">KCTC 22228</strain>
    </source>
</reference>
<protein>
    <submittedName>
        <fullName evidence="2">Uncharacterized protein</fullName>
    </submittedName>
</protein>
<keyword evidence="1" id="KW-0812">Transmembrane</keyword>
<keyword evidence="1" id="KW-1133">Transmembrane helix</keyword>
<accession>A0ABQ2YUF4</accession>
<comment type="caution">
    <text evidence="2">The sequence shown here is derived from an EMBL/GenBank/DDBJ whole genome shotgun (WGS) entry which is preliminary data.</text>
</comment>
<dbReference type="EMBL" id="BMXS01000009">
    <property type="protein sequence ID" value="GGX92604.1"/>
    <property type="molecule type" value="Genomic_DNA"/>
</dbReference>
<evidence type="ECO:0000313" key="2">
    <source>
        <dbReference type="EMBL" id="GGX92604.1"/>
    </source>
</evidence>